<keyword evidence="9" id="KW-0067">ATP-binding</keyword>
<dbReference type="Gene3D" id="1.10.8.60">
    <property type="match status" value="1"/>
</dbReference>
<dbReference type="InterPro" id="IPR013748">
    <property type="entry name" value="Rep_factorC_C"/>
</dbReference>
<keyword evidence="8" id="KW-0813">Transport</keyword>
<keyword evidence="7" id="KW-0547">Nucleotide-binding</keyword>
<dbReference type="Pfam" id="PF00004">
    <property type="entry name" value="AAA"/>
    <property type="match status" value="1"/>
</dbReference>
<dbReference type="InterPro" id="IPR007717">
    <property type="entry name" value="NPL4_C"/>
</dbReference>
<keyword evidence="6" id="KW-0235">DNA replication</keyword>
<evidence type="ECO:0000256" key="9">
    <source>
        <dbReference type="ARBA" id="ARBA00022840"/>
    </source>
</evidence>
<dbReference type="PROSITE" id="PS50249">
    <property type="entry name" value="MPN"/>
    <property type="match status" value="1"/>
</dbReference>
<dbReference type="Pfam" id="PF08542">
    <property type="entry name" value="Rep_fac_C"/>
    <property type="match status" value="1"/>
</dbReference>
<dbReference type="SUPFAM" id="SSF48019">
    <property type="entry name" value="post-AAA+ oligomerization domain-like"/>
    <property type="match status" value="1"/>
</dbReference>
<dbReference type="GO" id="GO:0031965">
    <property type="term" value="C:nuclear membrane"/>
    <property type="evidence" value="ECO:0007669"/>
    <property type="project" value="UniProtKB-SubCell"/>
</dbReference>
<dbReference type="OrthoDB" id="10251089at2759"/>
<dbReference type="Gene3D" id="3.40.50.300">
    <property type="entry name" value="P-loop containing nucleotide triphosphate hydrolases"/>
    <property type="match status" value="1"/>
</dbReference>
<dbReference type="SUPFAM" id="SSF52540">
    <property type="entry name" value="P-loop containing nucleoside triphosphate hydrolases"/>
    <property type="match status" value="1"/>
</dbReference>
<sequence length="987" mass="109186">MILRFVSKEGQFRLTVQPEDTFTDIAPQVAEKLPKNVQFQSITVSNRPQGGDARKLADLKGVSFKQVGLSNGAQLFLSFEEQSAPPNGLAAAPSGSARLNGKPVEATDTASVPLGNPTQFIKNPWEVVRQSPLDDRLDRQDGKIPRKRDARMCSHGPKGMCDYCMPLEPYSPEYLAEKKIKHLSFHSYLRKVNSAKNRPELGSSYIPPLTEPYYRVRPDCPSGHKPFPEGICTKCMPSAISLKPQEYRMVDHVEFASIQVVDDLINFWRQTGCQRLGFLYGRYEEYTEVPLGTKAVVETIYEPPQINEVDGISLGDWSNEQEVDEIAAQCGLQRVGVIFTDLLDADKGDGSVICKRHMDSYYLSSLEVCFAARYQAKYPRPSKWSDTGRHGSNFVTCVISGDDQGQIGISSYQVSNDAVEMVRADIIEPSADPKVMLVQSEEENEALNRTRYIPEVFYRKINEHGANVQEIAKPDFPVEYLLLTLTHGFPTQPNPLFTGGKFPIENREAMGEMPEITHLSKVLNAKANGLALNTASGLNAISNFHMLCFIHNLGILSKDEESLLFKVASTHDTSEGSALQHTGGWATLLTILKESAQTLSEVTAQDNTIQVLSRTMQSSNLPHMLFYGPPGTGKTSTILALAKELYGPELMKTRVLELNASDERGISIVRQKVKDFARQQLSVAPTYNVMVEDKSGAGEGKMVRYRDKYPCPPFKIIILDEADSMTQDAQSALRRTMETYSRMTRFCLVCNYVTRIIDPLASRCSKFRFKSLDQGNAVKRVSDIAALENVCLEEGVAEDLVRVADGDLRKAITFLQSAARLVGAIQSQVGGKRGKKRALAQDEDDEKKRKKPTLVQDGDEGEIYAAASATTTPTVSLPTIAEIAGVLHPATLSAFSEALFPKSASAKSIRYNEIAKVVEKMIAEGWSASQTLGQLYEQIMFDERIEDVKKVRLAAVFSETDKRLVDGGDEHLAVLDLGVRVAGVLCM</sequence>
<dbReference type="GO" id="GO:0005524">
    <property type="term" value="F:ATP binding"/>
    <property type="evidence" value="ECO:0007669"/>
    <property type="project" value="UniProtKB-KW"/>
</dbReference>
<dbReference type="GO" id="GO:0048471">
    <property type="term" value="C:perinuclear region of cytoplasm"/>
    <property type="evidence" value="ECO:0007669"/>
    <property type="project" value="UniProtKB-SubCell"/>
</dbReference>
<dbReference type="InterPro" id="IPR003593">
    <property type="entry name" value="AAA+_ATPase"/>
</dbReference>
<comment type="subcellular location">
    <subcellularLocation>
        <location evidence="2">Cytoplasm</location>
        <location evidence="2">Perinuclear region</location>
    </subcellularLocation>
    <subcellularLocation>
        <location evidence="1">Nucleus membrane</location>
        <topology evidence="1">Peripheral membrane protein</topology>
        <orientation evidence="1">Cytoplasmic side</orientation>
    </subcellularLocation>
</comment>
<proteinExistence type="inferred from homology"/>
<evidence type="ECO:0000256" key="4">
    <source>
        <dbReference type="ARBA" id="ARBA00011025"/>
    </source>
</evidence>
<evidence type="ECO:0000256" key="13">
    <source>
        <dbReference type="SAM" id="MobiDB-lite"/>
    </source>
</evidence>
<feature type="region of interest" description="Disordered" evidence="13">
    <location>
        <begin position="833"/>
        <end position="854"/>
    </location>
</feature>
<protein>
    <recommendedName>
        <fullName evidence="5">Nuclear protein localization protein 4</fullName>
    </recommendedName>
</protein>
<comment type="function">
    <text evidence="12">Involved in the import of nuclear-targeted proteins into the nucleus and the export of poly(A) RNA out of the nucleus. Has a role in the endoplasmic reticulum-associated degradation (ERAD) pathway.</text>
</comment>
<dbReference type="AlphaFoldDB" id="R0IWI2"/>
<dbReference type="Pfam" id="PF05021">
    <property type="entry name" value="NPL4"/>
    <property type="match status" value="1"/>
</dbReference>
<dbReference type="eggNOG" id="KOG0989">
    <property type="taxonomic scope" value="Eukaryota"/>
</dbReference>
<dbReference type="GO" id="GO:0015031">
    <property type="term" value="P:protein transport"/>
    <property type="evidence" value="ECO:0007669"/>
    <property type="project" value="UniProtKB-KW"/>
</dbReference>
<evidence type="ECO:0000256" key="5">
    <source>
        <dbReference type="ARBA" id="ARBA00019709"/>
    </source>
</evidence>
<dbReference type="CDD" id="cd18140">
    <property type="entry name" value="HLD_clamp_RFC"/>
    <property type="match status" value="1"/>
</dbReference>
<dbReference type="Gene3D" id="3.10.20.90">
    <property type="entry name" value="Phosphatidylinositol 3-kinase Catalytic Subunit, Chain A, domain 1"/>
    <property type="match status" value="1"/>
</dbReference>
<dbReference type="InterPro" id="IPR037518">
    <property type="entry name" value="MPN"/>
</dbReference>
<evidence type="ECO:0000256" key="1">
    <source>
        <dbReference type="ARBA" id="ARBA00004335"/>
    </source>
</evidence>
<dbReference type="RefSeq" id="XP_008023592.1">
    <property type="nucleotide sequence ID" value="XM_008025401.1"/>
</dbReference>
<dbReference type="Proteomes" id="UP000016935">
    <property type="component" value="Unassembled WGS sequence"/>
</dbReference>
<evidence type="ECO:0000256" key="6">
    <source>
        <dbReference type="ARBA" id="ARBA00022705"/>
    </source>
</evidence>
<dbReference type="FunFam" id="3.40.50.300:FF:000952">
    <property type="entry name" value="Replication factor C subunit 2"/>
    <property type="match status" value="1"/>
</dbReference>
<dbReference type="InterPro" id="IPR016563">
    <property type="entry name" value="Npl4"/>
</dbReference>
<dbReference type="GO" id="GO:0006511">
    <property type="term" value="P:ubiquitin-dependent protein catabolic process"/>
    <property type="evidence" value="ECO:0007669"/>
    <property type="project" value="InterPro"/>
</dbReference>
<dbReference type="GO" id="GO:0031625">
    <property type="term" value="F:ubiquitin protein ligase binding"/>
    <property type="evidence" value="ECO:0007669"/>
    <property type="project" value="TreeGrafter"/>
</dbReference>
<dbReference type="GO" id="GO:0003677">
    <property type="term" value="F:DNA binding"/>
    <property type="evidence" value="ECO:0007669"/>
    <property type="project" value="InterPro"/>
</dbReference>
<accession>R0IWI2</accession>
<keyword evidence="10" id="KW-0811">Translocation</keyword>
<dbReference type="InterPro" id="IPR029071">
    <property type="entry name" value="Ubiquitin-like_domsf"/>
</dbReference>
<keyword evidence="10" id="KW-0653">Protein transport</keyword>
<dbReference type="SUPFAM" id="SSF54236">
    <property type="entry name" value="Ubiquitin-like"/>
    <property type="match status" value="1"/>
</dbReference>
<dbReference type="PANTHER" id="PTHR12710:SF0">
    <property type="entry name" value="NUCLEAR PROTEIN LOCALIZATION PROTEIN 4 HOMOLOG"/>
    <property type="match status" value="1"/>
</dbReference>
<evidence type="ECO:0000256" key="2">
    <source>
        <dbReference type="ARBA" id="ARBA00004556"/>
    </source>
</evidence>
<dbReference type="InterPro" id="IPR047854">
    <property type="entry name" value="RFC_lid"/>
</dbReference>
<dbReference type="GO" id="GO:0006271">
    <property type="term" value="P:DNA strand elongation involved in DNA replication"/>
    <property type="evidence" value="ECO:0007669"/>
    <property type="project" value="UniProtKB-ARBA"/>
</dbReference>
<reference evidence="15 16" key="2">
    <citation type="journal article" date="2013" name="PLoS Genet.">
        <title>Comparative genome structure, secondary metabolite, and effector coding capacity across Cochliobolus pathogens.</title>
        <authorList>
            <person name="Condon B.J."/>
            <person name="Leng Y."/>
            <person name="Wu D."/>
            <person name="Bushley K.E."/>
            <person name="Ohm R.A."/>
            <person name="Otillar R."/>
            <person name="Martin J."/>
            <person name="Schackwitz W."/>
            <person name="Grimwood J."/>
            <person name="MohdZainudin N."/>
            <person name="Xue C."/>
            <person name="Wang R."/>
            <person name="Manning V.A."/>
            <person name="Dhillon B."/>
            <person name="Tu Z.J."/>
            <person name="Steffenson B.J."/>
            <person name="Salamov A."/>
            <person name="Sun H."/>
            <person name="Lowry S."/>
            <person name="LaButti K."/>
            <person name="Han J."/>
            <person name="Copeland A."/>
            <person name="Lindquist E."/>
            <person name="Barry K."/>
            <person name="Schmutz J."/>
            <person name="Baker S.E."/>
            <person name="Ciuffetti L.M."/>
            <person name="Grigoriev I.V."/>
            <person name="Zhong S."/>
            <person name="Turgeon B.G."/>
        </authorList>
    </citation>
    <scope>NUCLEOTIDE SEQUENCE [LARGE SCALE GENOMIC DNA]</scope>
    <source>
        <strain evidence="16">28A</strain>
    </source>
</reference>
<evidence type="ECO:0000256" key="3">
    <source>
        <dbReference type="ARBA" id="ARBA00005378"/>
    </source>
</evidence>
<dbReference type="Pfam" id="PF05020">
    <property type="entry name" value="zf-NPL4"/>
    <property type="match status" value="1"/>
</dbReference>
<dbReference type="InterPro" id="IPR007716">
    <property type="entry name" value="NPL4_Zn-bd_put"/>
</dbReference>
<dbReference type="HOGENOM" id="CLU_010266_0_0_1"/>
<evidence type="ECO:0000256" key="11">
    <source>
        <dbReference type="ARBA" id="ARBA00023242"/>
    </source>
</evidence>
<dbReference type="EMBL" id="KB908526">
    <property type="protein sequence ID" value="EOA88966.1"/>
    <property type="molecule type" value="Genomic_DNA"/>
</dbReference>
<dbReference type="PANTHER" id="PTHR12710">
    <property type="entry name" value="NUCLEAR PROTEIN LOCALIZATION 4"/>
    <property type="match status" value="1"/>
</dbReference>
<keyword evidence="16" id="KW-1185">Reference proteome</keyword>
<dbReference type="InterPro" id="IPR027417">
    <property type="entry name" value="P-loop_NTPase"/>
</dbReference>
<comment type="similarity">
    <text evidence="3">Belongs to the activator 1 small subunits family.</text>
</comment>
<evidence type="ECO:0000256" key="8">
    <source>
        <dbReference type="ARBA" id="ARBA00022816"/>
    </source>
</evidence>
<evidence type="ECO:0000313" key="15">
    <source>
        <dbReference type="EMBL" id="EOA88966.1"/>
    </source>
</evidence>
<keyword evidence="8" id="KW-0509">mRNA transport</keyword>
<dbReference type="CDD" id="cd00009">
    <property type="entry name" value="AAA"/>
    <property type="match status" value="1"/>
</dbReference>
<dbReference type="InterPro" id="IPR003959">
    <property type="entry name" value="ATPase_AAA_core"/>
</dbReference>
<evidence type="ECO:0000256" key="7">
    <source>
        <dbReference type="ARBA" id="ARBA00022741"/>
    </source>
</evidence>
<keyword evidence="11" id="KW-0539">Nucleus</keyword>
<dbReference type="FunFam" id="1.20.272.10:FF:000011">
    <property type="entry name" value="Replication factor C subunit 2"/>
    <property type="match status" value="1"/>
</dbReference>
<dbReference type="GO" id="GO:0051028">
    <property type="term" value="P:mRNA transport"/>
    <property type="evidence" value="ECO:0007669"/>
    <property type="project" value="UniProtKB-KW"/>
</dbReference>
<dbReference type="GeneID" id="19401461"/>
<dbReference type="eggNOG" id="KOG2834">
    <property type="taxonomic scope" value="Eukaryota"/>
</dbReference>
<evidence type="ECO:0000256" key="10">
    <source>
        <dbReference type="ARBA" id="ARBA00023010"/>
    </source>
</evidence>
<dbReference type="STRING" id="671987.R0IWI2"/>
<dbReference type="SMART" id="SM00382">
    <property type="entry name" value="AAA"/>
    <property type="match status" value="1"/>
</dbReference>
<evidence type="ECO:0000259" key="14">
    <source>
        <dbReference type="PROSITE" id="PS50249"/>
    </source>
</evidence>
<comment type="similarity">
    <text evidence="4">Belongs to the NPL4 family.</text>
</comment>
<feature type="domain" description="MPN" evidence="14">
    <location>
        <begin position="253"/>
        <end position="390"/>
    </location>
</feature>
<evidence type="ECO:0000256" key="12">
    <source>
        <dbReference type="ARBA" id="ARBA00024703"/>
    </source>
</evidence>
<dbReference type="Gene3D" id="1.20.272.10">
    <property type="match status" value="1"/>
</dbReference>
<dbReference type="GO" id="GO:0043130">
    <property type="term" value="F:ubiquitin binding"/>
    <property type="evidence" value="ECO:0007669"/>
    <property type="project" value="TreeGrafter"/>
</dbReference>
<dbReference type="InterPro" id="IPR008921">
    <property type="entry name" value="DNA_pol3_clamp-load_cplx_C"/>
</dbReference>
<name>R0IWI2_EXST2</name>
<reference evidence="15 16" key="1">
    <citation type="journal article" date="2012" name="PLoS Pathog.">
        <title>Diverse lifestyles and strategies of plant pathogenesis encoded in the genomes of eighteen Dothideomycetes fungi.</title>
        <authorList>
            <person name="Ohm R.A."/>
            <person name="Feau N."/>
            <person name="Henrissat B."/>
            <person name="Schoch C.L."/>
            <person name="Horwitz B.A."/>
            <person name="Barry K.W."/>
            <person name="Condon B.J."/>
            <person name="Copeland A.C."/>
            <person name="Dhillon B."/>
            <person name="Glaser F."/>
            <person name="Hesse C.N."/>
            <person name="Kosti I."/>
            <person name="LaButti K."/>
            <person name="Lindquist E.A."/>
            <person name="Lucas S."/>
            <person name="Salamov A.A."/>
            <person name="Bradshaw R.E."/>
            <person name="Ciuffetti L."/>
            <person name="Hamelin R.C."/>
            <person name="Kema G.H.J."/>
            <person name="Lawrence C."/>
            <person name="Scott J.A."/>
            <person name="Spatafora J.W."/>
            <person name="Turgeon B.G."/>
            <person name="de Wit P.J.G.M."/>
            <person name="Zhong S."/>
            <person name="Goodwin S.B."/>
            <person name="Grigoriev I.V."/>
        </authorList>
    </citation>
    <scope>NUCLEOTIDE SEQUENCE [LARGE SCALE GENOMIC DNA]</scope>
    <source>
        <strain evidence="16">28A</strain>
    </source>
</reference>
<organism evidence="15 16">
    <name type="scientific">Exserohilum turcicum (strain 28A)</name>
    <name type="common">Northern leaf blight fungus</name>
    <name type="synonym">Setosphaeria turcica</name>
    <dbReference type="NCBI Taxonomy" id="671987"/>
    <lineage>
        <taxon>Eukaryota</taxon>
        <taxon>Fungi</taxon>
        <taxon>Dikarya</taxon>
        <taxon>Ascomycota</taxon>
        <taxon>Pezizomycotina</taxon>
        <taxon>Dothideomycetes</taxon>
        <taxon>Pleosporomycetidae</taxon>
        <taxon>Pleosporales</taxon>
        <taxon>Pleosporineae</taxon>
        <taxon>Pleosporaceae</taxon>
        <taxon>Exserohilum</taxon>
    </lineage>
</organism>
<dbReference type="GO" id="GO:0016887">
    <property type="term" value="F:ATP hydrolysis activity"/>
    <property type="evidence" value="ECO:0007669"/>
    <property type="project" value="InterPro"/>
</dbReference>
<evidence type="ECO:0000313" key="16">
    <source>
        <dbReference type="Proteomes" id="UP000016935"/>
    </source>
</evidence>
<dbReference type="CDD" id="cd08061">
    <property type="entry name" value="MPN_NPL4"/>
    <property type="match status" value="1"/>
</dbReference>
<gene>
    <name evidence="15" type="ORF">SETTUDRAFT_176361</name>
</gene>